<dbReference type="EMBL" id="MT806172">
    <property type="protein sequence ID" value="QOL08579.1"/>
    <property type="molecule type" value="Genomic_DNA"/>
</dbReference>
<dbReference type="EMBL" id="MT806174">
    <property type="protein sequence ID" value="QOL08645.1"/>
    <property type="molecule type" value="Genomic_DNA"/>
</dbReference>
<evidence type="ECO:0000313" key="1">
    <source>
        <dbReference type="EMBL" id="QOL08513.1"/>
    </source>
</evidence>
<dbReference type="Proteomes" id="UP000594039">
    <property type="component" value="Segment"/>
</dbReference>
<protein>
    <submittedName>
        <fullName evidence="1">L4 33K 14.6 kDa protein</fullName>
    </submittedName>
</protein>
<evidence type="ECO:0000313" key="2">
    <source>
        <dbReference type="EMBL" id="QOL08546.1"/>
    </source>
</evidence>
<dbReference type="EMBL" id="MT806175">
    <property type="protein sequence ID" value="QOL08678.1"/>
    <property type="molecule type" value="Genomic_DNA"/>
</dbReference>
<reference evidence="1" key="1">
    <citation type="submission" date="2020-07" db="EMBL/GenBank/DDBJ databases">
        <authorList>
            <person name="Li P."/>
        </authorList>
    </citation>
    <scope>NUCLEOTIDE SEQUENCE [LARGE SCALE GENOMIC DNA]</scope>
    <source>
        <strain evidence="1">HB107/CHN/2019</strain>
        <strain evidence="2">HB111/CHN/2019</strain>
        <strain evidence="3">HB201/CHN/2019</strain>
        <strain evidence="4">HB203/CHN/2019</strain>
        <strain evidence="5">HB204/CHN/2019</strain>
        <strain evidence="6">HB208/CHN/2019</strain>
    </source>
</reference>
<dbReference type="EMBL" id="MT806171">
    <property type="protein sequence ID" value="QOL08546.1"/>
    <property type="molecule type" value="Genomic_DNA"/>
</dbReference>
<accession>A0A7L9QZW2</accession>
<proteinExistence type="predicted"/>
<evidence type="ECO:0000313" key="6">
    <source>
        <dbReference type="EMBL" id="QOL08678.1"/>
    </source>
</evidence>
<dbReference type="Proteomes" id="UP000593973">
    <property type="component" value="Segment"/>
</dbReference>
<sequence>MNKRGRCLLFKSQRAVLVEESLGVLKSALKLIFALVIQTTSGERTQRSVFYFQFLLLAPTLLEDGIQGWKDPIS</sequence>
<dbReference type="Proteomes" id="UP000594053">
    <property type="component" value="Genome"/>
</dbReference>
<dbReference type="EMBL" id="MT806173">
    <property type="protein sequence ID" value="QOL08612.1"/>
    <property type="molecule type" value="Genomic_DNA"/>
</dbReference>
<dbReference type="Proteomes" id="UP000594023">
    <property type="component" value="Segment"/>
</dbReference>
<evidence type="ECO:0000313" key="4">
    <source>
        <dbReference type="EMBL" id="QOL08612.1"/>
    </source>
</evidence>
<dbReference type="Proteomes" id="UP000594192">
    <property type="component" value="Segment"/>
</dbReference>
<name>A0A7L9QZW2_9ADEN</name>
<organism evidence="1">
    <name type="scientific">Human adenovirus 55</name>
    <dbReference type="NCBI Taxonomy" id="714978"/>
    <lineage>
        <taxon>Viruses</taxon>
        <taxon>Varidnaviria</taxon>
        <taxon>Bamfordvirae</taxon>
        <taxon>Preplasmiviricota</taxon>
        <taxon>Polisuviricotina</taxon>
        <taxon>Pharingeaviricetes</taxon>
        <taxon>Rowavirales</taxon>
        <taxon>Adenoviridae</taxon>
        <taxon>Mastadenovirus</taxon>
        <taxon>Mastadenovirus blackbeardi</taxon>
        <taxon>Human mastadenovirus B</taxon>
    </lineage>
</organism>
<dbReference type="Proteomes" id="UP000593821">
    <property type="component" value="Genome"/>
</dbReference>
<evidence type="ECO:0000313" key="5">
    <source>
        <dbReference type="EMBL" id="QOL08645.1"/>
    </source>
</evidence>
<evidence type="ECO:0000313" key="3">
    <source>
        <dbReference type="EMBL" id="QOL08579.1"/>
    </source>
</evidence>
<dbReference type="EMBL" id="MT806170">
    <property type="protein sequence ID" value="QOL08513.1"/>
    <property type="molecule type" value="Genomic_DNA"/>
</dbReference>